<evidence type="ECO:0000313" key="2">
    <source>
        <dbReference type="EMBL" id="KAF4509418.1"/>
    </source>
</evidence>
<proteinExistence type="predicted"/>
<evidence type="ECO:0000313" key="3">
    <source>
        <dbReference type="Proteomes" id="UP000557566"/>
    </source>
</evidence>
<keyword evidence="3" id="KW-1185">Reference proteome</keyword>
<accession>A0A8H4V658</accession>
<evidence type="ECO:0000256" key="1">
    <source>
        <dbReference type="SAM" id="MobiDB-lite"/>
    </source>
</evidence>
<sequence>MSAAAAAKKAAAAAKSAAAATVKYIWRFPRPKKDRDARLVLFTAYEATIRVEKNPSKILLRADIHHGRKFYKGKYVPDAPHITASYQTPALEAENKYHTLHGADIHRGRKWHEDEGKYVPDAPHITASYQTPALEAEHKYHTLHGYVAGMQHYLLTRVQKGRTKGTMGDKGWPKGAEANRQTESHRGISWKVKQSRYDPPRITTSYQTPALEAMRTVPHPPWGAEAGPQEQYTGILGKVKHDVRIRPACPHYREPSTASSPVHQPASNQDLFLLVSMSTRQTIPREQGTWRDL</sequence>
<reference evidence="2 3" key="1">
    <citation type="journal article" date="2020" name="Genome Biol. Evol.">
        <title>A new high-quality draft genome assembly of the Chinese cordyceps Ophiocordyceps sinensis.</title>
        <authorList>
            <person name="Shu R."/>
            <person name="Zhang J."/>
            <person name="Meng Q."/>
            <person name="Zhang H."/>
            <person name="Zhou G."/>
            <person name="Li M."/>
            <person name="Wu P."/>
            <person name="Zhao Y."/>
            <person name="Chen C."/>
            <person name="Qin Q."/>
        </authorList>
    </citation>
    <scope>NUCLEOTIDE SEQUENCE [LARGE SCALE GENOMIC DNA]</scope>
    <source>
        <strain evidence="2 3">IOZ07</strain>
    </source>
</reference>
<name>A0A8H4V658_9HYPO</name>
<dbReference type="AlphaFoldDB" id="A0A8H4V658"/>
<feature type="region of interest" description="Disordered" evidence="1">
    <location>
        <begin position="163"/>
        <end position="194"/>
    </location>
</feature>
<gene>
    <name evidence="2" type="ORF">G6O67_003594</name>
</gene>
<dbReference type="EMBL" id="JAAVMX010000004">
    <property type="protein sequence ID" value="KAF4509418.1"/>
    <property type="molecule type" value="Genomic_DNA"/>
</dbReference>
<comment type="caution">
    <text evidence="2">The sequence shown here is derived from an EMBL/GenBank/DDBJ whole genome shotgun (WGS) entry which is preliminary data.</text>
</comment>
<organism evidence="2 3">
    <name type="scientific">Ophiocordyceps sinensis</name>
    <dbReference type="NCBI Taxonomy" id="72228"/>
    <lineage>
        <taxon>Eukaryota</taxon>
        <taxon>Fungi</taxon>
        <taxon>Dikarya</taxon>
        <taxon>Ascomycota</taxon>
        <taxon>Pezizomycotina</taxon>
        <taxon>Sordariomycetes</taxon>
        <taxon>Hypocreomycetidae</taxon>
        <taxon>Hypocreales</taxon>
        <taxon>Ophiocordycipitaceae</taxon>
        <taxon>Ophiocordyceps</taxon>
    </lineage>
</organism>
<protein>
    <submittedName>
        <fullName evidence="2">Uncharacterized protein</fullName>
    </submittedName>
</protein>
<dbReference type="Proteomes" id="UP000557566">
    <property type="component" value="Unassembled WGS sequence"/>
</dbReference>